<evidence type="ECO:0000313" key="1">
    <source>
        <dbReference type="EMBL" id="KAI5673772.1"/>
    </source>
</evidence>
<sequence>MDNKKMEAQPPSSSSAAATTKTVNSSVDSKDQTKKKEATKTVPFFKLFAFSDTIDKSLMIIGTIGAIGNGLSLPLMAIIFGELTDSFGETENFHEVVLVVSTVCLKFVYLAAGACVAAFLQVGCWMISGERQGARIRSLYLKTILRQEISFFDKEINTGEIVDNMSGDTLLVQDAIGEKVGKFLQLLSTFVGGYVVAFYKGWLLTLVLLSVIPLLVISGGVMSMVISKMASSSRNAYAKAATVVEQTIGSIRTVASFTGEKEACGKYDEALVKAYRSDVREGLVSGLGIGSVMLILYCSFGVTIWFGAKLVVENKMTGGDVLSVLIAQILGSMSLGQASPCITAFAAGQAAAYKIFETIKRKPTIDAYDSNGKILDDIQGDIELRDVYFAYPTRPDEPILSGFSLSIQKGKTSALVGHSGSGKSTIISLIERFYDPQSGEVVIDGINIKDFQLKWIRDKISLVSQEPVLFTGTIKDNIAYGKTGATIQEIRAVVELANAAKFIDTFPKGLDTMVGDHGTQLSGGQKQRIAIARAILKDPRILLLDEATSALDVESERSVQEALDRIMINRTTLVIAHRLTTIRNADFIAVIDHGKVVETGNHSELIKDSEGAYSKLIRLQEVHKGKDENIDEEEDKLPDTPMTDESSRRSTGRMSSTPHSTTPGKNVNININKPPPTPAVPIILRLASLNKPEIPFIALGTIFAAINGAIQPIFGLIFASMINSFYETPHQLKRDSRFWALMFVTIGVVSLVVYPGRAYFFGVAGNKLIKRVRFLCFEKVIHMEIGWFDQVENSSGIIGAKLSTDATSLRALVGDSLAQMVQDASSVITGLIIAFEASWQLSLIILAIIPIIGLYGIAQSKFYKGFSADDKTMYEEASQVANDAVGSIRTIASFCAEDKVMDLYKTKCEKPTRRGIKRGLISGIGFGTSSALLFLTYAPSFYAGARLVGAGKATFSDVVRVFFALTMAAMAITQSNYMGPEPSKAKAAAASIFSILDRKTTIDPSDDSGMKLENVKGEIQFRHVKFSYPARPDAIIFKDLCLSIHSGKTVALVGESGTGKSTVISLLQRFYDPQSGQIIVDGIEIKKLQVKWLRRQMGLVSQEPVLFNDTIRANIAYGKEGNATEAEITEAAELANAHKFISALQQGYNTLVGERGIQLSGGQKQRIAIARAIVKSPKILLLDEATSALDAESEKTVQEALDRVMENRTTIIVAHRLSTIMGVNMIAVMKNGVIVEKGKHETLVNIEDGVYASLVTLPKTTST</sequence>
<reference evidence="2" key="1">
    <citation type="journal article" date="2023" name="Nat. Plants">
        <title>Single-cell RNA sequencing provides a high-resolution roadmap for understanding the multicellular compartmentation of specialized metabolism.</title>
        <authorList>
            <person name="Sun S."/>
            <person name="Shen X."/>
            <person name="Li Y."/>
            <person name="Li Y."/>
            <person name="Wang S."/>
            <person name="Li R."/>
            <person name="Zhang H."/>
            <person name="Shen G."/>
            <person name="Guo B."/>
            <person name="Wei J."/>
            <person name="Xu J."/>
            <person name="St-Pierre B."/>
            <person name="Chen S."/>
            <person name="Sun C."/>
        </authorList>
    </citation>
    <scope>NUCLEOTIDE SEQUENCE [LARGE SCALE GENOMIC DNA]</scope>
</reference>
<gene>
    <name evidence="1" type="ORF">M9H77_14136</name>
</gene>
<protein>
    <submittedName>
        <fullName evidence="1">Uncharacterized protein</fullName>
    </submittedName>
</protein>
<evidence type="ECO:0000313" key="2">
    <source>
        <dbReference type="Proteomes" id="UP001060085"/>
    </source>
</evidence>
<keyword evidence="2" id="KW-1185">Reference proteome</keyword>
<accession>A0ACC0BMD5</accession>
<proteinExistence type="predicted"/>
<dbReference type="Proteomes" id="UP001060085">
    <property type="component" value="Linkage Group LG03"/>
</dbReference>
<dbReference type="EMBL" id="CM044703">
    <property type="protein sequence ID" value="KAI5673772.1"/>
    <property type="molecule type" value="Genomic_DNA"/>
</dbReference>
<organism evidence="1 2">
    <name type="scientific">Catharanthus roseus</name>
    <name type="common">Madagascar periwinkle</name>
    <name type="synonym">Vinca rosea</name>
    <dbReference type="NCBI Taxonomy" id="4058"/>
    <lineage>
        <taxon>Eukaryota</taxon>
        <taxon>Viridiplantae</taxon>
        <taxon>Streptophyta</taxon>
        <taxon>Embryophyta</taxon>
        <taxon>Tracheophyta</taxon>
        <taxon>Spermatophyta</taxon>
        <taxon>Magnoliopsida</taxon>
        <taxon>eudicotyledons</taxon>
        <taxon>Gunneridae</taxon>
        <taxon>Pentapetalae</taxon>
        <taxon>asterids</taxon>
        <taxon>lamiids</taxon>
        <taxon>Gentianales</taxon>
        <taxon>Apocynaceae</taxon>
        <taxon>Rauvolfioideae</taxon>
        <taxon>Vinceae</taxon>
        <taxon>Catharanthinae</taxon>
        <taxon>Catharanthus</taxon>
    </lineage>
</organism>
<comment type="caution">
    <text evidence="1">The sequence shown here is derived from an EMBL/GenBank/DDBJ whole genome shotgun (WGS) entry which is preliminary data.</text>
</comment>
<name>A0ACC0BMD5_CATRO</name>